<gene>
    <name evidence="6" type="ORF">IC006_2788</name>
    <name evidence="7" type="ORF">IC007_2802</name>
</gene>
<dbReference type="Pfam" id="PF00389">
    <property type="entry name" value="2-Hacid_dh"/>
    <property type="match status" value="1"/>
</dbReference>
<evidence type="ECO:0000313" key="8">
    <source>
        <dbReference type="Proteomes" id="UP000322983"/>
    </source>
</evidence>
<dbReference type="EMBL" id="AP018930">
    <property type="protein sequence ID" value="BBG28246.1"/>
    <property type="molecule type" value="Genomic_DNA"/>
</dbReference>
<dbReference type="GO" id="GO:0051287">
    <property type="term" value="F:NAD binding"/>
    <property type="evidence" value="ECO:0007669"/>
    <property type="project" value="InterPro"/>
</dbReference>
<evidence type="ECO:0000313" key="9">
    <source>
        <dbReference type="Proteomes" id="UP000325030"/>
    </source>
</evidence>
<keyword evidence="2" id="KW-0520">NAD</keyword>
<dbReference type="GO" id="GO:0030267">
    <property type="term" value="F:glyoxylate reductase (NADPH) activity"/>
    <property type="evidence" value="ECO:0007669"/>
    <property type="project" value="TreeGrafter"/>
</dbReference>
<dbReference type="SUPFAM" id="SSF51735">
    <property type="entry name" value="NAD(P)-binding Rossmann-fold domains"/>
    <property type="match status" value="1"/>
</dbReference>
<dbReference type="Proteomes" id="UP000325030">
    <property type="component" value="Chromosome"/>
</dbReference>
<feature type="domain" description="D-isomer specific 2-hydroxyacid dehydrogenase catalytic" evidence="4">
    <location>
        <begin position="25"/>
        <end position="291"/>
    </location>
</feature>
<evidence type="ECO:0000256" key="2">
    <source>
        <dbReference type="ARBA" id="ARBA00023027"/>
    </source>
</evidence>
<evidence type="ECO:0000259" key="4">
    <source>
        <dbReference type="Pfam" id="PF00389"/>
    </source>
</evidence>
<dbReference type="Pfam" id="PF02826">
    <property type="entry name" value="2-Hacid_dh_C"/>
    <property type="match status" value="1"/>
</dbReference>
<evidence type="ECO:0000313" key="7">
    <source>
        <dbReference type="EMBL" id="BBG28246.1"/>
    </source>
</evidence>
<accession>A0A510DYX6</accession>
<comment type="similarity">
    <text evidence="3">Belongs to the D-isomer specific 2-hydroxyacid dehydrogenase family.</text>
</comment>
<dbReference type="KEGG" id="step:IC006_2788"/>
<feature type="domain" description="D-isomer specific 2-hydroxyacid dehydrogenase NAD-binding" evidence="5">
    <location>
        <begin position="100"/>
        <end position="258"/>
    </location>
</feature>
<evidence type="ECO:0000256" key="1">
    <source>
        <dbReference type="ARBA" id="ARBA00023002"/>
    </source>
</evidence>
<dbReference type="Gene3D" id="3.40.50.720">
    <property type="entry name" value="NAD(P)-binding Rossmann-like Domain"/>
    <property type="match status" value="2"/>
</dbReference>
<keyword evidence="8" id="KW-1185">Reference proteome</keyword>
<protein>
    <submittedName>
        <fullName evidence="6">Glyoxylate reductase</fullName>
    </submittedName>
</protein>
<dbReference type="InterPro" id="IPR050223">
    <property type="entry name" value="D-isomer_2-hydroxyacid_DH"/>
</dbReference>
<dbReference type="RefSeq" id="WP_054845281.1">
    <property type="nucleotide sequence ID" value="NZ_AP018929.1"/>
</dbReference>
<dbReference type="AlphaFoldDB" id="A0A510DYX6"/>
<keyword evidence="1 3" id="KW-0560">Oxidoreductase</keyword>
<evidence type="ECO:0000313" key="6">
    <source>
        <dbReference type="EMBL" id="BBG25452.1"/>
    </source>
</evidence>
<sequence>MIISTQELPGKLKEIIPINDKPSEKDIEEAEIIVGWPKQINKLLDKCKNLKVIQTFSAGVDDLDFKRIKEARVFSNAGAYSIPVAEHAWGLILGAAKGVNSKERLIAYQVCNKTLLVLGAGGIGIETARIGKNAFHTFNIGLSRSFKDKSVFDTVDSVESLHNYVEKADIIVDALPLNNSTKNILNYNLLRNVKNNCIIVNVGRGETVDEEDMFKLLSQRSDIRFATDVFWRKEDGKEDFLSSPLWSLKNFFGTFHTAGAYGNEEVMLRAMEIAIRNVQSFLRDGRASNEVRVADYL</sequence>
<dbReference type="SUPFAM" id="SSF52283">
    <property type="entry name" value="Formate/glycerate dehydrogenase catalytic domain-like"/>
    <property type="match status" value="1"/>
</dbReference>
<reference evidence="6 8" key="2">
    <citation type="journal article" date="2020" name="Int. J. Syst. Evol. Microbiol.">
        <title>Sulfuracidifex tepidarius gen. nov., sp. nov. and transfer of Sulfolobus metallicus Huber and Stetter 1992 to the genus Sulfuracidifex as Sulfuracidifex metallicus comb. nov.</title>
        <authorList>
            <person name="Itoh T."/>
            <person name="Miura T."/>
            <person name="Sakai H.D."/>
            <person name="Kato S."/>
            <person name="Ohkuma M."/>
            <person name="Takashina T."/>
        </authorList>
    </citation>
    <scope>NUCLEOTIDE SEQUENCE [LARGE SCALE GENOMIC DNA]</scope>
    <source>
        <strain evidence="6 8">IC-006</strain>
        <strain evidence="7">IC-007</strain>
    </source>
</reference>
<proteinExistence type="inferred from homology"/>
<name>A0A510DYX6_9CREN</name>
<dbReference type="GO" id="GO:0005829">
    <property type="term" value="C:cytosol"/>
    <property type="evidence" value="ECO:0007669"/>
    <property type="project" value="TreeGrafter"/>
</dbReference>
<dbReference type="GO" id="GO:0016618">
    <property type="term" value="F:hydroxypyruvate reductase [NAD(P)H] activity"/>
    <property type="evidence" value="ECO:0007669"/>
    <property type="project" value="TreeGrafter"/>
</dbReference>
<dbReference type="EMBL" id="AP018929">
    <property type="protein sequence ID" value="BBG25452.1"/>
    <property type="molecule type" value="Genomic_DNA"/>
</dbReference>
<dbReference type="InterPro" id="IPR036291">
    <property type="entry name" value="NAD(P)-bd_dom_sf"/>
</dbReference>
<dbReference type="CDD" id="cd12165">
    <property type="entry name" value="2-Hacid_dh_6"/>
    <property type="match status" value="1"/>
</dbReference>
<dbReference type="InterPro" id="IPR006140">
    <property type="entry name" value="D-isomer_DH_NAD-bd"/>
</dbReference>
<dbReference type="InterPro" id="IPR006139">
    <property type="entry name" value="D-isomer_2_OHA_DH_cat_dom"/>
</dbReference>
<dbReference type="STRING" id="1294262.GCA_001316085_00739"/>
<reference evidence="9" key="1">
    <citation type="submission" date="2018-09" db="EMBL/GenBank/DDBJ databases">
        <title>Complete Genome Sequencing of Sulfolobus sp. JCM 16834.</title>
        <authorList>
            <person name="Kato S."/>
            <person name="Itoh T."/>
            <person name="Ohkuma M."/>
        </authorList>
    </citation>
    <scope>NUCLEOTIDE SEQUENCE [LARGE SCALE GENOMIC DNA]</scope>
    <source>
        <strain evidence="9">IC-007</strain>
    </source>
</reference>
<organism evidence="6 8">
    <name type="scientific">Sulfuracidifex tepidarius</name>
    <dbReference type="NCBI Taxonomy" id="1294262"/>
    <lineage>
        <taxon>Archaea</taxon>
        <taxon>Thermoproteota</taxon>
        <taxon>Thermoprotei</taxon>
        <taxon>Sulfolobales</taxon>
        <taxon>Sulfolobaceae</taxon>
        <taxon>Sulfuracidifex</taxon>
    </lineage>
</organism>
<dbReference type="OrthoDB" id="34275at2157"/>
<dbReference type="GeneID" id="41719070"/>
<dbReference type="PANTHER" id="PTHR10996">
    <property type="entry name" value="2-HYDROXYACID DEHYDROGENASE-RELATED"/>
    <property type="match status" value="1"/>
</dbReference>
<evidence type="ECO:0000256" key="3">
    <source>
        <dbReference type="RuleBase" id="RU003719"/>
    </source>
</evidence>
<accession>A0A510E6Y6</accession>
<evidence type="ECO:0000259" key="5">
    <source>
        <dbReference type="Pfam" id="PF02826"/>
    </source>
</evidence>
<dbReference type="Proteomes" id="UP000322983">
    <property type="component" value="Chromosome"/>
</dbReference>
<dbReference type="PANTHER" id="PTHR10996:SF178">
    <property type="entry name" value="2-HYDROXYACID DEHYDROGENASE YGL185C-RELATED"/>
    <property type="match status" value="1"/>
</dbReference>